<dbReference type="Proteomes" id="UP000197446">
    <property type="component" value="Unassembled WGS sequence"/>
</dbReference>
<organism evidence="2 3">
    <name type="scientific">Roseateles puraquae</name>
    <dbReference type="NCBI Taxonomy" id="431059"/>
    <lineage>
        <taxon>Bacteria</taxon>
        <taxon>Pseudomonadati</taxon>
        <taxon>Pseudomonadota</taxon>
        <taxon>Betaproteobacteria</taxon>
        <taxon>Burkholderiales</taxon>
        <taxon>Sphaerotilaceae</taxon>
        <taxon>Roseateles</taxon>
    </lineage>
</organism>
<evidence type="ECO:0000313" key="3">
    <source>
        <dbReference type="Proteomes" id="UP000197446"/>
    </source>
</evidence>
<dbReference type="OrthoDB" id="5954007at2"/>
<keyword evidence="1" id="KW-0812">Transmembrane</keyword>
<dbReference type="EMBL" id="NISI01000001">
    <property type="protein sequence ID" value="OWR06018.1"/>
    <property type="molecule type" value="Genomic_DNA"/>
</dbReference>
<comment type="caution">
    <text evidence="2">The sequence shown here is derived from an EMBL/GenBank/DDBJ whole genome shotgun (WGS) entry which is preliminary data.</text>
</comment>
<evidence type="ECO:0000256" key="1">
    <source>
        <dbReference type="SAM" id="Phobius"/>
    </source>
</evidence>
<protein>
    <recommendedName>
        <fullName evidence="4">Pilus assembly protein PilX</fullName>
    </recommendedName>
</protein>
<proteinExistence type="predicted"/>
<keyword evidence="1" id="KW-0472">Membrane</keyword>
<dbReference type="AlphaFoldDB" id="A0A254NMM0"/>
<keyword evidence="3" id="KW-1185">Reference proteome</keyword>
<feature type="transmembrane region" description="Helical" evidence="1">
    <location>
        <begin position="21"/>
        <end position="39"/>
    </location>
</feature>
<keyword evidence="1" id="KW-1133">Transmembrane helix</keyword>
<sequence length="214" mass="22232">MKDCGVIDRRRPALVQRGVSLIFALMALVVISLGAVALVRSVDTSALVIGNLGFKQDATSAAAQAAEQAIAYLNTNAGTTLQSDQPTAGYYASSRDAIDMTGQSGDSTRALVNWTGATNCTGCVQPSNEVTLNGGNNKARYIITRLCSAAGAPSAVDCAVPVGSALTGGGNKGVTNYKDTKIETMVVSSQYYRIVVRAQSARGTVSFTETIVRL</sequence>
<evidence type="ECO:0000313" key="2">
    <source>
        <dbReference type="EMBL" id="OWR06018.1"/>
    </source>
</evidence>
<name>A0A254NMM0_9BURK</name>
<gene>
    <name evidence="2" type="ORF">CDO81_06195</name>
</gene>
<dbReference type="RefSeq" id="WP_088482220.1">
    <property type="nucleotide sequence ID" value="NZ_JBCNLH010000002.1"/>
</dbReference>
<reference evidence="2 3" key="1">
    <citation type="journal article" date="2007" name="Int. J. Syst. Evol. Microbiol.">
        <title>Description of Pelomonas aquatica sp. nov. and Pelomonas puraquae sp. nov., isolated from industrial and haemodialysis water.</title>
        <authorList>
            <person name="Gomila M."/>
            <person name="Bowien B."/>
            <person name="Falsen E."/>
            <person name="Moore E.R."/>
            <person name="Lalucat J."/>
        </authorList>
    </citation>
    <scope>NUCLEOTIDE SEQUENCE [LARGE SCALE GENOMIC DNA]</scope>
    <source>
        <strain evidence="2 3">CCUG 52769</strain>
    </source>
</reference>
<evidence type="ECO:0008006" key="4">
    <source>
        <dbReference type="Google" id="ProtNLM"/>
    </source>
</evidence>
<accession>A0A254NMM0</accession>